<proteinExistence type="predicted"/>
<accession>A0A5D9C315</accession>
<protein>
    <recommendedName>
        <fullName evidence="4">Lipoprotein</fullName>
    </recommendedName>
</protein>
<gene>
    <name evidence="2" type="ORF">FYJ91_13200</name>
</gene>
<evidence type="ECO:0008006" key="4">
    <source>
        <dbReference type="Google" id="ProtNLM"/>
    </source>
</evidence>
<comment type="caution">
    <text evidence="2">The sequence shown here is derived from an EMBL/GenBank/DDBJ whole genome shotgun (WGS) entry which is preliminary data.</text>
</comment>
<organism evidence="2 3">
    <name type="scientific">Sphingomonas montanisoli</name>
    <dbReference type="NCBI Taxonomy" id="2606412"/>
    <lineage>
        <taxon>Bacteria</taxon>
        <taxon>Pseudomonadati</taxon>
        <taxon>Pseudomonadota</taxon>
        <taxon>Alphaproteobacteria</taxon>
        <taxon>Sphingomonadales</taxon>
        <taxon>Sphingomonadaceae</taxon>
        <taxon>Sphingomonas</taxon>
    </lineage>
</organism>
<keyword evidence="3" id="KW-1185">Reference proteome</keyword>
<feature type="chain" id="PRO_5022683564" description="Lipoprotein" evidence="1">
    <location>
        <begin position="18"/>
        <end position="213"/>
    </location>
</feature>
<dbReference type="RefSeq" id="WP_149522733.1">
    <property type="nucleotide sequence ID" value="NZ_VTOU01000003.1"/>
</dbReference>
<dbReference type="AlphaFoldDB" id="A0A5D9C315"/>
<feature type="signal peptide" evidence="1">
    <location>
        <begin position="1"/>
        <end position="17"/>
    </location>
</feature>
<evidence type="ECO:0000313" key="2">
    <source>
        <dbReference type="EMBL" id="TZG25926.1"/>
    </source>
</evidence>
<dbReference type="Proteomes" id="UP000322077">
    <property type="component" value="Unassembled WGS sequence"/>
</dbReference>
<keyword evidence="1" id="KW-0732">Signal</keyword>
<evidence type="ECO:0000256" key="1">
    <source>
        <dbReference type="SAM" id="SignalP"/>
    </source>
</evidence>
<dbReference type="PROSITE" id="PS51257">
    <property type="entry name" value="PROKAR_LIPOPROTEIN"/>
    <property type="match status" value="1"/>
</dbReference>
<dbReference type="EMBL" id="VTOU01000003">
    <property type="protein sequence ID" value="TZG25926.1"/>
    <property type="molecule type" value="Genomic_DNA"/>
</dbReference>
<sequence length="213" mass="22312">MLKLKTQAILLAAIALAGCKSSMDFDETGGVKIARSACPAVAIATYTGDVTTFTSPTQRTVGAIDVTAAITNLQTSCTGETDPIGVTASFDVQATRPTAGPARQVVLPWFATLIRGGNDIQSKQTGQVVVTFADGATRGTGHASVTGSVSRALATLPREVLERITRKRKVGDADAALDPLTEPSVRDAVLKANFEMLVGFQLTEEQLAYNATR</sequence>
<evidence type="ECO:0000313" key="3">
    <source>
        <dbReference type="Proteomes" id="UP000322077"/>
    </source>
</evidence>
<name>A0A5D9C315_9SPHN</name>
<reference evidence="2 3" key="1">
    <citation type="submission" date="2019-08" db="EMBL/GenBank/DDBJ databases">
        <authorList>
            <person name="Wang G."/>
            <person name="Xu Z."/>
        </authorList>
    </citation>
    <scope>NUCLEOTIDE SEQUENCE [LARGE SCALE GENOMIC DNA]</scope>
    <source>
        <strain evidence="2 3">ZX</strain>
    </source>
</reference>